<accession>A0A5C6B7R4</accession>
<dbReference type="OrthoDB" id="9845984at2"/>
<evidence type="ECO:0000313" key="2">
    <source>
        <dbReference type="Proteomes" id="UP000320735"/>
    </source>
</evidence>
<dbReference type="Proteomes" id="UP000320735">
    <property type="component" value="Unassembled WGS sequence"/>
</dbReference>
<proteinExistence type="predicted"/>
<dbReference type="RefSeq" id="WP_146374112.1">
    <property type="nucleotide sequence ID" value="NZ_SJPP01000003.1"/>
</dbReference>
<evidence type="ECO:0000313" key="1">
    <source>
        <dbReference type="EMBL" id="TWU07336.1"/>
    </source>
</evidence>
<protein>
    <submittedName>
        <fullName evidence="1">Uncharacterized protein</fullName>
    </submittedName>
</protein>
<organism evidence="1 2">
    <name type="scientific">Symmachiella macrocystis</name>
    <dbReference type="NCBI Taxonomy" id="2527985"/>
    <lineage>
        <taxon>Bacteria</taxon>
        <taxon>Pseudomonadati</taxon>
        <taxon>Planctomycetota</taxon>
        <taxon>Planctomycetia</taxon>
        <taxon>Planctomycetales</taxon>
        <taxon>Planctomycetaceae</taxon>
        <taxon>Symmachiella</taxon>
    </lineage>
</organism>
<keyword evidence="2" id="KW-1185">Reference proteome</keyword>
<dbReference type="EMBL" id="SJPP01000003">
    <property type="protein sequence ID" value="TWU07336.1"/>
    <property type="molecule type" value="Genomic_DNA"/>
</dbReference>
<gene>
    <name evidence="1" type="ORF">CA54_57420</name>
</gene>
<reference evidence="1 2" key="1">
    <citation type="submission" date="2019-02" db="EMBL/GenBank/DDBJ databases">
        <title>Deep-cultivation of Planctomycetes and their phenomic and genomic characterization uncovers novel biology.</title>
        <authorList>
            <person name="Wiegand S."/>
            <person name="Jogler M."/>
            <person name="Boedeker C."/>
            <person name="Pinto D."/>
            <person name="Vollmers J."/>
            <person name="Rivas-Marin E."/>
            <person name="Kohn T."/>
            <person name="Peeters S.H."/>
            <person name="Heuer A."/>
            <person name="Rast P."/>
            <person name="Oberbeckmann S."/>
            <person name="Bunk B."/>
            <person name="Jeske O."/>
            <person name="Meyerdierks A."/>
            <person name="Storesund J.E."/>
            <person name="Kallscheuer N."/>
            <person name="Luecker S."/>
            <person name="Lage O.M."/>
            <person name="Pohl T."/>
            <person name="Merkel B.J."/>
            <person name="Hornburger P."/>
            <person name="Mueller R.-W."/>
            <person name="Bruemmer F."/>
            <person name="Labrenz M."/>
            <person name="Spormann A.M."/>
            <person name="Op Den Camp H."/>
            <person name="Overmann J."/>
            <person name="Amann R."/>
            <person name="Jetten M.S.M."/>
            <person name="Mascher T."/>
            <person name="Medema M.H."/>
            <person name="Devos D.P."/>
            <person name="Kaster A.-K."/>
            <person name="Ovreas L."/>
            <person name="Rohde M."/>
            <person name="Galperin M.Y."/>
            <person name="Jogler C."/>
        </authorList>
    </citation>
    <scope>NUCLEOTIDE SEQUENCE [LARGE SCALE GENOMIC DNA]</scope>
    <source>
        <strain evidence="1 2">CA54</strain>
    </source>
</reference>
<sequence length="211" mass="23989">MDPVELNQDQIRDDSSEEPSVALIQPTGDLSPFLNYKIHIVRGRKGEFDFPAMLFGRGSYGVFATNENESIPLTRKGKEIETILASEWDRLVQSDPVVLASLILLLYGSGSRETHHVLKDAAELQSMCQNSSGYELHEKRFEYHLPRIKTTYIKVENDLALVRAVTLFGRMHDKGNLGIERFSIDRNGVVLPQERELISRNIFSRIPGIKY</sequence>
<comment type="caution">
    <text evidence="1">The sequence shown here is derived from an EMBL/GenBank/DDBJ whole genome shotgun (WGS) entry which is preliminary data.</text>
</comment>
<name>A0A5C6B7R4_9PLAN</name>
<dbReference type="AlphaFoldDB" id="A0A5C6B7R4"/>